<feature type="region of interest" description="Disordered" evidence="1">
    <location>
        <begin position="1"/>
        <end position="22"/>
    </location>
</feature>
<dbReference type="InterPro" id="IPR019734">
    <property type="entry name" value="TPR_rpt"/>
</dbReference>
<dbReference type="InterPro" id="IPR011990">
    <property type="entry name" value="TPR-like_helical_dom_sf"/>
</dbReference>
<evidence type="ECO:0000313" key="3">
    <source>
        <dbReference type="EMBL" id="CAH1239810.1"/>
    </source>
</evidence>
<dbReference type="Pfam" id="PF13432">
    <property type="entry name" value="TPR_16"/>
    <property type="match status" value="1"/>
</dbReference>
<dbReference type="Gene3D" id="1.25.40.10">
    <property type="entry name" value="Tetratricopeptide repeat domain"/>
    <property type="match status" value="2"/>
</dbReference>
<dbReference type="SUPFAM" id="SSF48452">
    <property type="entry name" value="TPR-like"/>
    <property type="match status" value="1"/>
</dbReference>
<gene>
    <name evidence="3" type="primary">KLC1</name>
    <name evidence="3" type="ORF">BLAG_LOCUS3991</name>
</gene>
<name>A0A8J9W7X7_BRALA</name>
<keyword evidence="4" id="KW-1185">Reference proteome</keyword>
<dbReference type="Pfam" id="PF13424">
    <property type="entry name" value="TPR_12"/>
    <property type="match status" value="1"/>
</dbReference>
<accession>A0A8J9W7X7</accession>
<dbReference type="PANTHER" id="PTHR19959">
    <property type="entry name" value="KINESIN LIGHT CHAIN"/>
    <property type="match status" value="1"/>
</dbReference>
<dbReference type="PANTHER" id="PTHR19959:SF119">
    <property type="entry name" value="FUNGAL LIPASE-LIKE DOMAIN-CONTAINING PROTEIN"/>
    <property type="match status" value="1"/>
</dbReference>
<dbReference type="Proteomes" id="UP000838412">
    <property type="component" value="Chromosome 11"/>
</dbReference>
<feature type="compositionally biased region" description="Basic and acidic residues" evidence="1">
    <location>
        <begin position="1"/>
        <end position="19"/>
    </location>
</feature>
<evidence type="ECO:0000313" key="4">
    <source>
        <dbReference type="Proteomes" id="UP000838412"/>
    </source>
</evidence>
<reference evidence="3" key="1">
    <citation type="submission" date="2022-01" db="EMBL/GenBank/DDBJ databases">
        <authorList>
            <person name="Braso-Vives M."/>
        </authorList>
    </citation>
    <scope>NUCLEOTIDE SEQUENCE</scope>
</reference>
<dbReference type="InterPro" id="IPR005105">
    <property type="entry name" value="GlnD_Uridyltrans_N"/>
</dbReference>
<organism evidence="3 4">
    <name type="scientific">Branchiostoma lanceolatum</name>
    <name type="common">Common lancelet</name>
    <name type="synonym">Amphioxus lanceolatum</name>
    <dbReference type="NCBI Taxonomy" id="7740"/>
    <lineage>
        <taxon>Eukaryota</taxon>
        <taxon>Metazoa</taxon>
        <taxon>Chordata</taxon>
        <taxon>Cephalochordata</taxon>
        <taxon>Leptocardii</taxon>
        <taxon>Amphioxiformes</taxon>
        <taxon>Branchiostomatidae</taxon>
        <taxon>Branchiostoma</taxon>
    </lineage>
</organism>
<protein>
    <submittedName>
        <fullName evidence="3">KLC1 protein</fullName>
    </submittedName>
</protein>
<proteinExistence type="predicted"/>
<dbReference type="AlphaFoldDB" id="A0A8J9W7X7"/>
<evidence type="ECO:0000259" key="2">
    <source>
        <dbReference type="Pfam" id="PF03445"/>
    </source>
</evidence>
<evidence type="ECO:0000256" key="1">
    <source>
        <dbReference type="SAM" id="MobiDB-lite"/>
    </source>
</evidence>
<dbReference type="SMART" id="SM00028">
    <property type="entry name" value="TPR"/>
    <property type="match status" value="5"/>
</dbReference>
<dbReference type="EMBL" id="OV696696">
    <property type="protein sequence ID" value="CAH1239810.1"/>
    <property type="molecule type" value="Genomic_DNA"/>
</dbReference>
<dbReference type="GO" id="GO:0008773">
    <property type="term" value="F:[protein-PII] uridylyltransferase activity"/>
    <property type="evidence" value="ECO:0007669"/>
    <property type="project" value="InterPro"/>
</dbReference>
<dbReference type="OrthoDB" id="5985555at2759"/>
<dbReference type="Pfam" id="PF03445">
    <property type="entry name" value="DUF294"/>
    <property type="match status" value="1"/>
</dbReference>
<sequence>MEKLSERLARKDSQNHERQNTLSTGAPINDVLRIGEVCHRLSMARFEGLSGMYVLEESYAKALIRAVATGDTLLEVELVKSLGDLYLETGKAWRDVALLSKAIAMYNNARARCDDTDGKDVLIHRVKYTERVKGTVIRMRRGRGIYDHETVNSEEDPDGTYMLRTYTEHHRLGDRALRNGDVDLAERQFTSALKVVHGSGPAHLHKEAESLHKLGDVYLERGKVTKDGEDFTKAASLYNASMARIENRPFKRGSILAIKRTEESFLQHAIGVACVASPYELDLRHKTKLTGMRDKVKQQLDFIDEQNDPYKYGEDDPEVRKVESARAAAVRDLFQKTAKDRIAFLDNLVSECISIMGEPPCKYAFIGLGSQATELVTLFSDLEFAILLEEGCDSEENKMFFRNLTHYLHIKIINLGETILPAMAIKSLNDFYSEDPEDSWFYDSITTRGLAFDGAMPWASHTPLGRKQTENKPALELIQTPSQLARFQDAAVAMSEEDHLSDVLRSVCYVTGEETLVEQYRLKVMTTLKRNTAHANIEMANTEEFRNPELLSTLLNVKREIYRFPTIAVQNIALRCGIGTSSVWATIEELESGGHVSHENAHHLAVLVAISAELRLRTYMANGGQKENMSALLRFGNERNHRDKAVSDLEKVFYLPNQKMLYRYYYSAVPLRRALLELQRKNTVFSLSFALFETSAETKGEMNMKLCDFTSARKQFERALEKNKTIHGNGKDHPDIASCFRNLGWVCYSMGEYTDAEVFLQRALDMYLQIHGQGSTHPSIATSLRSLGAVASCL</sequence>
<feature type="domain" description="Protein-PII uridylyltransferase N-terminal" evidence="2">
    <location>
        <begin position="338"/>
        <end position="416"/>
    </location>
</feature>